<dbReference type="GO" id="GO:0022625">
    <property type="term" value="C:cytosolic large ribosomal subunit"/>
    <property type="evidence" value="ECO:0007669"/>
    <property type="project" value="TreeGrafter"/>
</dbReference>
<keyword evidence="3 7" id="KW-0694">RNA-binding</keyword>
<protein>
    <recommendedName>
        <fullName evidence="6 7">Large ribosomal subunit protein uL22</fullName>
    </recommendedName>
</protein>
<dbReference type="GO" id="GO:0019843">
    <property type="term" value="F:rRNA binding"/>
    <property type="evidence" value="ECO:0007669"/>
    <property type="project" value="UniProtKB-UniRule"/>
</dbReference>
<dbReference type="HAMAP" id="MF_01331_B">
    <property type="entry name" value="Ribosomal_uL22_B"/>
    <property type="match status" value="1"/>
</dbReference>
<evidence type="ECO:0000256" key="8">
    <source>
        <dbReference type="RuleBase" id="RU004005"/>
    </source>
</evidence>
<dbReference type="Gene3D" id="3.90.470.10">
    <property type="entry name" value="Ribosomal protein L22/L17"/>
    <property type="match status" value="1"/>
</dbReference>
<dbReference type="PANTHER" id="PTHR13501:SF8">
    <property type="entry name" value="LARGE RIBOSOMAL SUBUNIT PROTEIN UL22M"/>
    <property type="match status" value="1"/>
</dbReference>
<evidence type="ECO:0000256" key="3">
    <source>
        <dbReference type="ARBA" id="ARBA00022884"/>
    </source>
</evidence>
<dbReference type="InterPro" id="IPR001063">
    <property type="entry name" value="Ribosomal_uL22"/>
</dbReference>
<evidence type="ECO:0000256" key="6">
    <source>
        <dbReference type="ARBA" id="ARBA00035207"/>
    </source>
</evidence>
<dbReference type="Pfam" id="PF00237">
    <property type="entry name" value="Ribosomal_L22"/>
    <property type="match status" value="1"/>
</dbReference>
<reference evidence="11" key="1">
    <citation type="journal article" date="2015" name="ISME J.">
        <title>Aquifer environment selects for microbial species cohorts in sediment and groundwater.</title>
        <authorList>
            <person name="Hug L.A."/>
            <person name="Thomas B.C."/>
            <person name="Brown C.T."/>
            <person name="Frischkorn K.R."/>
            <person name="Williams K.H."/>
            <person name="Tringe S.G."/>
            <person name="Banfield J.F."/>
        </authorList>
    </citation>
    <scope>NUCLEOTIDE SEQUENCE</scope>
</reference>
<evidence type="ECO:0000256" key="5">
    <source>
        <dbReference type="ARBA" id="ARBA00023274"/>
    </source>
</evidence>
<evidence type="ECO:0000256" key="10">
    <source>
        <dbReference type="RuleBase" id="RU004008"/>
    </source>
</evidence>
<keyword evidence="2 7" id="KW-0699">rRNA-binding</keyword>
<gene>
    <name evidence="7 11" type="primary">rplV</name>
</gene>
<comment type="function">
    <text evidence="7 10">This protein binds specifically to 23S rRNA; its binding is stimulated by other ribosomal proteins, e.g., L4, L17, and L20. It is important during the early stages of 50S assembly. It makes multiple contacts with different domains of the 23S rRNA in the assembled 50S subunit and ribosome.</text>
</comment>
<dbReference type="InterPro" id="IPR018260">
    <property type="entry name" value="Ribosomal_uL22_CS"/>
</dbReference>
<dbReference type="PANTHER" id="PTHR13501">
    <property type="entry name" value="CHLOROPLAST 50S RIBOSOMAL PROTEIN L22-RELATED"/>
    <property type="match status" value="1"/>
</dbReference>
<dbReference type="GO" id="GO:0006412">
    <property type="term" value="P:translation"/>
    <property type="evidence" value="ECO:0007669"/>
    <property type="project" value="UniProtKB-UniRule"/>
</dbReference>
<dbReference type="SUPFAM" id="SSF54843">
    <property type="entry name" value="Ribosomal protein L22"/>
    <property type="match status" value="1"/>
</dbReference>
<evidence type="ECO:0000256" key="2">
    <source>
        <dbReference type="ARBA" id="ARBA00022730"/>
    </source>
</evidence>
<dbReference type="InterPro" id="IPR047867">
    <property type="entry name" value="Ribosomal_uL22_bac/org-type"/>
</dbReference>
<sequence length="108" mass="12069">MEAKAILKYVRTSPRKTRLVADMVRGKKVNDALNILTFTNKKPAKVIKKLLESAMANAEEKKAEDVDSLTVSKLTVDGGPVWKRQLPRGRGRVTPIKKRTSNITIVLK</sequence>
<name>A0A0H4TBA2_9BACT</name>
<evidence type="ECO:0000256" key="7">
    <source>
        <dbReference type="HAMAP-Rule" id="MF_01331"/>
    </source>
</evidence>
<dbReference type="CDD" id="cd00336">
    <property type="entry name" value="Ribosomal_L22"/>
    <property type="match status" value="1"/>
</dbReference>
<comment type="similarity">
    <text evidence="1 7 8">Belongs to the universal ribosomal protein uL22 family.</text>
</comment>
<dbReference type="NCBIfam" id="TIGR01044">
    <property type="entry name" value="rplV_bact"/>
    <property type="match status" value="1"/>
</dbReference>
<keyword evidence="4 7" id="KW-0689">Ribosomal protein</keyword>
<comment type="subunit">
    <text evidence="7 9">Part of the 50S ribosomal subunit.</text>
</comment>
<keyword evidence="5 7" id="KW-0687">Ribonucleoprotein</keyword>
<comment type="function">
    <text evidence="7">The globular domain of the protein is located near the polypeptide exit tunnel on the outside of the subunit, while an extended beta-hairpin is found that lines the wall of the exit tunnel in the center of the 70S ribosome.</text>
</comment>
<evidence type="ECO:0000313" key="11">
    <source>
        <dbReference type="EMBL" id="AKQ04130.1"/>
    </source>
</evidence>
<dbReference type="PROSITE" id="PS00464">
    <property type="entry name" value="RIBOSOMAL_L22"/>
    <property type="match status" value="1"/>
</dbReference>
<dbReference type="AlphaFoldDB" id="A0A0H4TBA2"/>
<dbReference type="InterPro" id="IPR036394">
    <property type="entry name" value="Ribosomal_uL22_sf"/>
</dbReference>
<dbReference type="EMBL" id="KT007029">
    <property type="protein sequence ID" value="AKQ04130.1"/>
    <property type="molecule type" value="Genomic_DNA"/>
</dbReference>
<evidence type="ECO:0000256" key="4">
    <source>
        <dbReference type="ARBA" id="ARBA00022980"/>
    </source>
</evidence>
<proteinExistence type="inferred from homology"/>
<evidence type="ECO:0000256" key="1">
    <source>
        <dbReference type="ARBA" id="ARBA00009451"/>
    </source>
</evidence>
<accession>A0A0H4TBA2</accession>
<organism evidence="11">
    <name type="scientific">uncultured bacterium Rifle_16ft_4_minimus_4190</name>
    <dbReference type="NCBI Taxonomy" id="1665159"/>
    <lineage>
        <taxon>Bacteria</taxon>
        <taxon>environmental samples</taxon>
    </lineage>
</organism>
<evidence type="ECO:0000256" key="9">
    <source>
        <dbReference type="RuleBase" id="RU004006"/>
    </source>
</evidence>
<dbReference type="InterPro" id="IPR005727">
    <property type="entry name" value="Ribosomal_uL22_bac/chlpt-type"/>
</dbReference>
<dbReference type="GO" id="GO:0003735">
    <property type="term" value="F:structural constituent of ribosome"/>
    <property type="evidence" value="ECO:0007669"/>
    <property type="project" value="InterPro"/>
</dbReference>